<dbReference type="PaxDb" id="123214-PERMA_0651"/>
<proteinExistence type="predicted"/>
<dbReference type="Pfam" id="PF01904">
    <property type="entry name" value="DUF72"/>
    <property type="match status" value="1"/>
</dbReference>
<dbReference type="SUPFAM" id="SSF117396">
    <property type="entry name" value="TM1631-like"/>
    <property type="match status" value="1"/>
</dbReference>
<gene>
    <name evidence="1" type="ordered locus">PERMA_0651</name>
</gene>
<organism evidence="1 2">
    <name type="scientific">Persephonella marina (strain DSM 14350 / EX-H1)</name>
    <dbReference type="NCBI Taxonomy" id="123214"/>
    <lineage>
        <taxon>Bacteria</taxon>
        <taxon>Pseudomonadati</taxon>
        <taxon>Aquificota</taxon>
        <taxon>Aquificia</taxon>
        <taxon>Aquificales</taxon>
        <taxon>Hydrogenothermaceae</taxon>
        <taxon>Persephonella</taxon>
    </lineage>
</organism>
<keyword evidence="2" id="KW-1185">Reference proteome</keyword>
<accession>C0QUS4</accession>
<dbReference type="InterPro" id="IPR036520">
    <property type="entry name" value="UPF0759_sf"/>
</dbReference>
<dbReference type="AlphaFoldDB" id="C0QUS4"/>
<evidence type="ECO:0000313" key="2">
    <source>
        <dbReference type="Proteomes" id="UP000001366"/>
    </source>
</evidence>
<evidence type="ECO:0000313" key="1">
    <source>
        <dbReference type="EMBL" id="ACO04317.1"/>
    </source>
</evidence>
<protein>
    <recommendedName>
        <fullName evidence="3">DUF72 domain-containing protein</fullName>
    </recommendedName>
</protein>
<name>C0QUS4_PERMH</name>
<dbReference type="Gene3D" id="3.20.20.410">
    <property type="entry name" value="Protein of unknown function UPF0759"/>
    <property type="match status" value="1"/>
</dbReference>
<dbReference type="eggNOG" id="COG1801">
    <property type="taxonomic scope" value="Bacteria"/>
</dbReference>
<dbReference type="InterPro" id="IPR002763">
    <property type="entry name" value="DUF72"/>
</dbReference>
<dbReference type="EMBL" id="CP001230">
    <property type="protein sequence ID" value="ACO04317.1"/>
    <property type="molecule type" value="Genomic_DNA"/>
</dbReference>
<dbReference type="KEGG" id="pmx:PERMA_0651"/>
<dbReference type="HOGENOM" id="CLU_046519_0_1_0"/>
<dbReference type="STRING" id="123214.PERMA_0651"/>
<dbReference type="PANTHER" id="PTHR30348:SF4">
    <property type="entry name" value="DUF72 DOMAIN-CONTAINING PROTEIN"/>
    <property type="match status" value="1"/>
</dbReference>
<sequence>MFYIGCSGYFYWGWKGKFYPPEIKPSNWFDYYSDFFNTVEINSTFYNFPKEKNLKNWYRKAPENFIFSVKVHRSITHLKKFKDTKDTLDEFYSVVKNSLKEKLGAVLFQLPPSFRYSDENLRIIIDQLDPDFINVVEFREKSWWNDNVYDTLDNHNIIFCSVSAPGLPDDIIKTGNGIYIRFHGVDSWYRYDYSDDQLESWAKRILEIKADKNFIYFNNDFNAYAPKNALKLKELIDKYK</sequence>
<dbReference type="Proteomes" id="UP000001366">
    <property type="component" value="Chromosome"/>
</dbReference>
<evidence type="ECO:0008006" key="3">
    <source>
        <dbReference type="Google" id="ProtNLM"/>
    </source>
</evidence>
<dbReference type="PANTHER" id="PTHR30348">
    <property type="entry name" value="UNCHARACTERIZED PROTEIN YECE"/>
    <property type="match status" value="1"/>
</dbReference>
<reference evidence="1 2" key="1">
    <citation type="journal article" date="2009" name="J. Bacteriol.">
        <title>Complete and draft genome sequences of six members of the Aquificales.</title>
        <authorList>
            <person name="Reysenbach A.L."/>
            <person name="Hamamura N."/>
            <person name="Podar M."/>
            <person name="Griffiths E."/>
            <person name="Ferreira S."/>
            <person name="Hochstein R."/>
            <person name="Heidelberg J."/>
            <person name="Johnson J."/>
            <person name="Mead D."/>
            <person name="Pohorille A."/>
            <person name="Sarmiento M."/>
            <person name="Schweighofer K."/>
            <person name="Seshadri R."/>
            <person name="Voytek M.A."/>
        </authorList>
    </citation>
    <scope>NUCLEOTIDE SEQUENCE [LARGE SCALE GENOMIC DNA]</scope>
    <source>
        <strain evidence="2">DSM 14350 / EX-H1</strain>
    </source>
</reference>